<feature type="compositionally biased region" description="Polar residues" evidence="1">
    <location>
        <begin position="1"/>
        <end position="22"/>
    </location>
</feature>
<protein>
    <submittedName>
        <fullName evidence="2">Uncharacterized protein</fullName>
    </submittedName>
</protein>
<evidence type="ECO:0000313" key="2">
    <source>
        <dbReference type="EMBL" id="MBE9070128.1"/>
    </source>
</evidence>
<dbReference type="RefSeq" id="WP_193996014.1">
    <property type="nucleotide sequence ID" value="NZ_JADEXP010000377.1"/>
</dbReference>
<dbReference type="Proteomes" id="UP000615026">
    <property type="component" value="Unassembled WGS sequence"/>
</dbReference>
<proteinExistence type="predicted"/>
<dbReference type="AlphaFoldDB" id="A0A928ZZA7"/>
<evidence type="ECO:0000256" key="1">
    <source>
        <dbReference type="SAM" id="MobiDB-lite"/>
    </source>
</evidence>
<evidence type="ECO:0000313" key="3">
    <source>
        <dbReference type="Proteomes" id="UP000615026"/>
    </source>
</evidence>
<reference evidence="2" key="1">
    <citation type="submission" date="2020-10" db="EMBL/GenBank/DDBJ databases">
        <authorList>
            <person name="Castelo-Branco R."/>
            <person name="Eusebio N."/>
            <person name="Adriana R."/>
            <person name="Vieira A."/>
            <person name="Brugerolle De Fraissinette N."/>
            <person name="Rezende De Castro R."/>
            <person name="Schneider M.P."/>
            <person name="Vasconcelos V."/>
            <person name="Leao P.N."/>
        </authorList>
    </citation>
    <scope>NUCLEOTIDE SEQUENCE</scope>
    <source>
        <strain evidence="2">LEGE 11479</strain>
    </source>
</reference>
<feature type="region of interest" description="Disordered" evidence="1">
    <location>
        <begin position="1"/>
        <end position="23"/>
    </location>
</feature>
<gene>
    <name evidence="2" type="ORF">IQ260_26145</name>
</gene>
<sequence>MVQAPVGQTVSEQAPSSSTENDLYNELHSEIKPFLDILRPLIRQPSVVGTEDAFFRVLERELEEFGINFQGQRVQAHLPYVGTYLGQGEISRSYSAVR</sequence>
<keyword evidence="3" id="KW-1185">Reference proteome</keyword>
<comment type="caution">
    <text evidence="2">The sequence shown here is derived from an EMBL/GenBank/DDBJ whole genome shotgun (WGS) entry which is preliminary data.</text>
</comment>
<accession>A0A928ZZA7</accession>
<dbReference type="EMBL" id="JADEXP010000377">
    <property type="protein sequence ID" value="MBE9070128.1"/>
    <property type="molecule type" value="Genomic_DNA"/>
</dbReference>
<organism evidence="2 3">
    <name type="scientific">Leptolyngbya cf. ectocarpi LEGE 11479</name>
    <dbReference type="NCBI Taxonomy" id="1828722"/>
    <lineage>
        <taxon>Bacteria</taxon>
        <taxon>Bacillati</taxon>
        <taxon>Cyanobacteriota</taxon>
        <taxon>Cyanophyceae</taxon>
        <taxon>Leptolyngbyales</taxon>
        <taxon>Leptolyngbyaceae</taxon>
        <taxon>Leptolyngbya group</taxon>
        <taxon>Leptolyngbya</taxon>
    </lineage>
</organism>
<name>A0A928ZZA7_LEPEC</name>